<keyword evidence="5 9" id="KW-0997">Cell inner membrane</keyword>
<accession>A0A4R6WVM4</accession>
<reference evidence="13 14" key="1">
    <citation type="submission" date="2019-03" db="EMBL/GenBank/DDBJ databases">
        <title>Genomic Encyclopedia of Type Strains, Phase III (KMG-III): the genomes of soil and plant-associated and newly described type strains.</title>
        <authorList>
            <person name="Whitman W."/>
        </authorList>
    </citation>
    <scope>NUCLEOTIDE SEQUENCE [LARGE SCALE GENOMIC DNA]</scope>
    <source>
        <strain evidence="13 14">CGMCC 1.7660</strain>
    </source>
</reference>
<evidence type="ECO:0000313" key="14">
    <source>
        <dbReference type="Proteomes" id="UP000295783"/>
    </source>
</evidence>
<dbReference type="InterPro" id="IPR010129">
    <property type="entry name" value="T1SS_HlyD"/>
</dbReference>
<feature type="transmembrane region" description="Helical" evidence="9">
    <location>
        <begin position="21"/>
        <end position="42"/>
    </location>
</feature>
<dbReference type="PANTHER" id="PTHR30386">
    <property type="entry name" value="MEMBRANE FUSION SUBUNIT OF EMRAB-TOLC MULTIDRUG EFFLUX PUMP"/>
    <property type="match status" value="1"/>
</dbReference>
<evidence type="ECO:0000256" key="7">
    <source>
        <dbReference type="ARBA" id="ARBA00022989"/>
    </source>
</evidence>
<keyword evidence="7 9" id="KW-1133">Transmembrane helix</keyword>
<dbReference type="Gene3D" id="1.10.287.470">
    <property type="entry name" value="Helix hairpin bin"/>
    <property type="match status" value="1"/>
</dbReference>
<dbReference type="GO" id="GO:0015031">
    <property type="term" value="P:protein transport"/>
    <property type="evidence" value="ECO:0007669"/>
    <property type="project" value="InterPro"/>
</dbReference>
<evidence type="ECO:0000259" key="12">
    <source>
        <dbReference type="Pfam" id="PF26002"/>
    </source>
</evidence>
<dbReference type="RefSeq" id="WP_133613134.1">
    <property type="nucleotide sequence ID" value="NZ_SNYW01000007.1"/>
</dbReference>
<sequence length="441" mass="48065">MTAIDFDDGTLLRPEPSLRRYVIAGFGAIALGLGGFLLWGFLASLDRAAIADGTVVVESNRKTVQHLEGGIIKELLVREGDLVQAGDVLLRLDPVQVEASLDQIDMERYSRLARIARLQAEQGDADAVVFPGELTSRRDDAAVAALIASQQSLFAARRSAFVEGIDMRHRKIGEIENQINGMKSQIAANREMREIAEKQLVTVRDLYAKGLAQIPRLRGLESEVAELGGKIGELQAAIAGANETIAGLRIEIENLRSTRASEVASELQQVLTEGSDYAGRHAALTDVLGRLDLRAPQSGRIVNLQVFGPGAVLTPGQPVLDIVPQDEQLLVEAKVKTDDIDTVHVGLPAEVRLLAYKQRRVPPIKGEVINVSADRFVEETSGVAYYIARVRLDLATLPPEMNVAPYPGMPAEVLIAAGERRAIDYFISPITDSWNRAFREE</sequence>
<dbReference type="SUPFAM" id="SSF111369">
    <property type="entry name" value="HlyD-like secretion proteins"/>
    <property type="match status" value="1"/>
</dbReference>
<proteinExistence type="inferred from homology"/>
<keyword evidence="8 9" id="KW-0472">Membrane</keyword>
<name>A0A4R6WVM4_9PROT</name>
<dbReference type="PANTHER" id="PTHR30386:SF17">
    <property type="entry name" value="ALKALINE PROTEASE SECRETION PROTEIN APRE"/>
    <property type="match status" value="1"/>
</dbReference>
<evidence type="ECO:0000256" key="8">
    <source>
        <dbReference type="ARBA" id="ARBA00023136"/>
    </source>
</evidence>
<dbReference type="OrthoDB" id="9810980at2"/>
<evidence type="ECO:0000256" key="9">
    <source>
        <dbReference type="RuleBase" id="RU365093"/>
    </source>
</evidence>
<evidence type="ECO:0000256" key="5">
    <source>
        <dbReference type="ARBA" id="ARBA00022519"/>
    </source>
</evidence>
<feature type="domain" description="AprE-like long alpha-helical hairpin" evidence="11">
    <location>
        <begin position="98"/>
        <end position="286"/>
    </location>
</feature>
<keyword evidence="14" id="KW-1185">Reference proteome</keyword>
<evidence type="ECO:0000256" key="10">
    <source>
        <dbReference type="SAM" id="Coils"/>
    </source>
</evidence>
<comment type="caution">
    <text evidence="13">The sequence shown here is derived from an EMBL/GenBank/DDBJ whole genome shotgun (WGS) entry which is preliminary data.</text>
</comment>
<keyword evidence="4 9" id="KW-1003">Cell membrane</keyword>
<dbReference type="Pfam" id="PF26002">
    <property type="entry name" value="Beta-barrel_AprE"/>
    <property type="match status" value="1"/>
</dbReference>
<dbReference type="EMBL" id="SNYW01000007">
    <property type="protein sequence ID" value="TDQ83376.1"/>
    <property type="molecule type" value="Genomic_DNA"/>
</dbReference>
<keyword evidence="3 9" id="KW-0813">Transport</keyword>
<dbReference type="NCBIfam" id="TIGR01843">
    <property type="entry name" value="type_I_hlyD"/>
    <property type="match status" value="1"/>
</dbReference>
<keyword evidence="10" id="KW-0175">Coiled coil</keyword>
<comment type="similarity">
    <text evidence="2 9">Belongs to the membrane fusion protein (MFP) (TC 8.A.1) family.</text>
</comment>
<dbReference type="Pfam" id="PF25994">
    <property type="entry name" value="HH_AprE"/>
    <property type="match status" value="1"/>
</dbReference>
<dbReference type="Gene3D" id="2.40.50.100">
    <property type="match status" value="1"/>
</dbReference>
<evidence type="ECO:0000256" key="2">
    <source>
        <dbReference type="ARBA" id="ARBA00009477"/>
    </source>
</evidence>
<evidence type="ECO:0000256" key="3">
    <source>
        <dbReference type="ARBA" id="ARBA00022448"/>
    </source>
</evidence>
<gene>
    <name evidence="13" type="ORF">A8950_1662</name>
</gene>
<dbReference type="Proteomes" id="UP000295783">
    <property type="component" value="Unassembled WGS sequence"/>
</dbReference>
<keyword evidence="6 9" id="KW-0812">Transmembrane</keyword>
<organism evidence="13 14">
    <name type="scientific">Dongia mobilis</name>
    <dbReference type="NCBI Taxonomy" id="578943"/>
    <lineage>
        <taxon>Bacteria</taxon>
        <taxon>Pseudomonadati</taxon>
        <taxon>Pseudomonadota</taxon>
        <taxon>Alphaproteobacteria</taxon>
        <taxon>Rhodospirillales</taxon>
        <taxon>Dongiaceae</taxon>
        <taxon>Dongia</taxon>
    </lineage>
</organism>
<evidence type="ECO:0000256" key="6">
    <source>
        <dbReference type="ARBA" id="ARBA00022692"/>
    </source>
</evidence>
<evidence type="ECO:0000313" key="13">
    <source>
        <dbReference type="EMBL" id="TDQ83376.1"/>
    </source>
</evidence>
<evidence type="ECO:0000259" key="11">
    <source>
        <dbReference type="Pfam" id="PF25994"/>
    </source>
</evidence>
<dbReference type="AlphaFoldDB" id="A0A4R6WVM4"/>
<dbReference type="InterPro" id="IPR058982">
    <property type="entry name" value="Beta-barrel_AprE"/>
</dbReference>
<dbReference type="InterPro" id="IPR050739">
    <property type="entry name" value="MFP"/>
</dbReference>
<evidence type="ECO:0000256" key="1">
    <source>
        <dbReference type="ARBA" id="ARBA00004377"/>
    </source>
</evidence>
<evidence type="ECO:0000256" key="4">
    <source>
        <dbReference type="ARBA" id="ARBA00022475"/>
    </source>
</evidence>
<feature type="coiled-coil region" evidence="10">
    <location>
        <begin position="217"/>
        <end position="258"/>
    </location>
</feature>
<feature type="domain" description="AprE-like beta-barrel" evidence="12">
    <location>
        <begin position="329"/>
        <end position="417"/>
    </location>
</feature>
<comment type="subcellular location">
    <subcellularLocation>
        <location evidence="1 9">Cell inner membrane</location>
        <topology evidence="1 9">Single-pass membrane protein</topology>
    </subcellularLocation>
</comment>
<protein>
    <recommendedName>
        <fullName evidence="9">Membrane fusion protein (MFP) family protein</fullName>
    </recommendedName>
</protein>
<dbReference type="GO" id="GO:0005886">
    <property type="term" value="C:plasma membrane"/>
    <property type="evidence" value="ECO:0007669"/>
    <property type="project" value="UniProtKB-SubCell"/>
</dbReference>
<dbReference type="InterPro" id="IPR058781">
    <property type="entry name" value="HH_AprE-like"/>
</dbReference>
<dbReference type="Gene3D" id="2.40.30.170">
    <property type="match status" value="1"/>
</dbReference>
<dbReference type="PRINTS" id="PR01490">
    <property type="entry name" value="RTXTOXIND"/>
</dbReference>